<dbReference type="InterPro" id="IPR052021">
    <property type="entry name" value="Type-I_RS_S_subunit"/>
</dbReference>
<dbReference type="GO" id="GO:0004519">
    <property type="term" value="F:endonuclease activity"/>
    <property type="evidence" value="ECO:0007669"/>
    <property type="project" value="UniProtKB-KW"/>
</dbReference>
<evidence type="ECO:0000256" key="2">
    <source>
        <dbReference type="ARBA" id="ARBA00022747"/>
    </source>
</evidence>
<dbReference type="EMBL" id="CP033459">
    <property type="protein sequence ID" value="QFQ13606.1"/>
    <property type="molecule type" value="Genomic_DNA"/>
</dbReference>
<evidence type="ECO:0000313" key="5">
    <source>
        <dbReference type="EMBL" id="QFQ13606.1"/>
    </source>
</evidence>
<organism evidence="5 6">
    <name type="scientific">Pseudoprevotella muciniphila</name>
    <dbReference type="NCBI Taxonomy" id="2133944"/>
    <lineage>
        <taxon>Bacteria</taxon>
        <taxon>Pseudomonadati</taxon>
        <taxon>Bacteroidota</taxon>
        <taxon>Bacteroidia</taxon>
        <taxon>Bacteroidales</taxon>
        <taxon>Prevotellaceae</taxon>
        <taxon>Pseudoprevotella</taxon>
    </lineage>
</organism>
<dbReference type="PANTHER" id="PTHR30408">
    <property type="entry name" value="TYPE-1 RESTRICTION ENZYME ECOKI SPECIFICITY PROTEIN"/>
    <property type="match status" value="1"/>
</dbReference>
<dbReference type="AlphaFoldDB" id="A0A5P8E9F9"/>
<dbReference type="InterPro" id="IPR044946">
    <property type="entry name" value="Restrct_endonuc_typeI_TRD_sf"/>
</dbReference>
<keyword evidence="5" id="KW-0378">Hydrolase</keyword>
<dbReference type="Gene3D" id="3.90.220.20">
    <property type="entry name" value="DNA methylase specificity domains"/>
    <property type="match status" value="1"/>
</dbReference>
<reference evidence="5 6" key="1">
    <citation type="submission" date="2018-11" db="EMBL/GenBank/DDBJ databases">
        <authorList>
            <person name="Na S.W."/>
            <person name="Baik M."/>
        </authorList>
    </citation>
    <scope>NUCLEOTIDE SEQUENCE [LARGE SCALE GENOMIC DNA]</scope>
    <source>
        <strain evidence="5 6">E39</strain>
    </source>
</reference>
<sequence length="186" mass="20697">MLNCLTINSLDSMSQFIEMFGKATERVELSSLCDTFIDGDWIEAKDQSDSGIRLIQTGNVGVGEYKDKEDKARYISEETFTRLNCTEVFEGDILISRLPDPVGRACSIPGGLGKSITAVDCTIIRLNEKVLPKYFISFTNTPDYAMQIKKVLSGTTRLRVSRANLGKIQVPLPSKDEQQTFVEIAD</sequence>
<keyword evidence="2" id="KW-0680">Restriction system</keyword>
<gene>
    <name evidence="5" type="ORF">C7Y71_011650</name>
</gene>
<dbReference type="GO" id="GO:0003677">
    <property type="term" value="F:DNA binding"/>
    <property type="evidence" value="ECO:0007669"/>
    <property type="project" value="UniProtKB-KW"/>
</dbReference>
<keyword evidence="5" id="KW-0540">Nuclease</keyword>
<name>A0A5P8E9F9_9BACT</name>
<dbReference type="OrthoDB" id="2234796at2"/>
<evidence type="ECO:0000259" key="4">
    <source>
        <dbReference type="Pfam" id="PF01420"/>
    </source>
</evidence>
<keyword evidence="3" id="KW-0238">DNA-binding</keyword>
<accession>A0A5P8E9F9</accession>
<keyword evidence="5" id="KW-0255">Endonuclease</keyword>
<dbReference type="KEGG" id="alq:C7Y71_011650"/>
<evidence type="ECO:0000313" key="6">
    <source>
        <dbReference type="Proteomes" id="UP000249375"/>
    </source>
</evidence>
<protein>
    <submittedName>
        <fullName evidence="5">Restriction endonuclease subunit S</fullName>
    </submittedName>
</protein>
<dbReference type="SUPFAM" id="SSF116734">
    <property type="entry name" value="DNA methylase specificity domain"/>
    <property type="match status" value="1"/>
</dbReference>
<evidence type="ECO:0000256" key="3">
    <source>
        <dbReference type="ARBA" id="ARBA00023125"/>
    </source>
</evidence>
<comment type="similarity">
    <text evidence="1">Belongs to the type-I restriction system S methylase family.</text>
</comment>
<proteinExistence type="inferred from homology"/>
<feature type="domain" description="Type I restriction modification DNA specificity" evidence="4">
    <location>
        <begin position="25"/>
        <end position="184"/>
    </location>
</feature>
<evidence type="ECO:0000256" key="1">
    <source>
        <dbReference type="ARBA" id="ARBA00010923"/>
    </source>
</evidence>
<keyword evidence="6" id="KW-1185">Reference proteome</keyword>
<dbReference type="PANTHER" id="PTHR30408:SF12">
    <property type="entry name" value="TYPE I RESTRICTION ENZYME MJAVIII SPECIFICITY SUBUNIT"/>
    <property type="match status" value="1"/>
</dbReference>
<dbReference type="GO" id="GO:0009307">
    <property type="term" value="P:DNA restriction-modification system"/>
    <property type="evidence" value="ECO:0007669"/>
    <property type="project" value="UniProtKB-KW"/>
</dbReference>
<dbReference type="Pfam" id="PF01420">
    <property type="entry name" value="Methylase_S"/>
    <property type="match status" value="1"/>
</dbReference>
<dbReference type="InterPro" id="IPR000055">
    <property type="entry name" value="Restrct_endonuc_typeI_TRD"/>
</dbReference>
<dbReference type="Proteomes" id="UP000249375">
    <property type="component" value="Chromosome"/>
</dbReference>